<dbReference type="STRING" id="856736.SAMN04488058_10271"/>
<proteinExistence type="predicted"/>
<dbReference type="OrthoDB" id="73763at2"/>
<keyword evidence="1" id="KW-0732">Signal</keyword>
<feature type="chain" id="PRO_5011765837" evidence="1">
    <location>
        <begin position="21"/>
        <end position="159"/>
    </location>
</feature>
<dbReference type="EMBL" id="FNZA01000002">
    <property type="protein sequence ID" value="SEI86191.1"/>
    <property type="molecule type" value="Genomic_DNA"/>
</dbReference>
<name>A0A1H6U1N3_9DEIO</name>
<sequence length="159" mass="17295">MRALRSLLFLSGLLLSPALAGGAEPLPAWARELFIGQRLDFAPGTVTVPFTMEADFSRTRAWRGGPPQLFVTFVDFGGRAFNLDSRAFRPEEKVRWRGRLPAEGTLVIRVVDDAASAISTENRRPAKPVRLVITGDERGSWGVSDGVCPPRTSGICGGR</sequence>
<accession>A0A1H6U1N3</accession>
<evidence type="ECO:0000313" key="2">
    <source>
        <dbReference type="EMBL" id="SEI86191.1"/>
    </source>
</evidence>
<evidence type="ECO:0000313" key="3">
    <source>
        <dbReference type="Proteomes" id="UP000199223"/>
    </source>
</evidence>
<protein>
    <submittedName>
        <fullName evidence="2">Uncharacterized protein</fullName>
    </submittedName>
</protein>
<keyword evidence="3" id="KW-1185">Reference proteome</keyword>
<evidence type="ECO:0000256" key="1">
    <source>
        <dbReference type="SAM" id="SignalP"/>
    </source>
</evidence>
<organism evidence="2 3">
    <name type="scientific">Deinococcus reticulitermitis</name>
    <dbReference type="NCBI Taxonomy" id="856736"/>
    <lineage>
        <taxon>Bacteria</taxon>
        <taxon>Thermotogati</taxon>
        <taxon>Deinococcota</taxon>
        <taxon>Deinococci</taxon>
        <taxon>Deinococcales</taxon>
        <taxon>Deinococcaceae</taxon>
        <taxon>Deinococcus</taxon>
    </lineage>
</organism>
<reference evidence="3" key="1">
    <citation type="submission" date="2016-10" db="EMBL/GenBank/DDBJ databases">
        <authorList>
            <person name="Varghese N."/>
            <person name="Submissions S."/>
        </authorList>
    </citation>
    <scope>NUCLEOTIDE SEQUENCE [LARGE SCALE GENOMIC DNA]</scope>
    <source>
        <strain evidence="3">CGMCC 1.10218</strain>
    </source>
</reference>
<dbReference type="Proteomes" id="UP000199223">
    <property type="component" value="Unassembled WGS sequence"/>
</dbReference>
<gene>
    <name evidence="2" type="ORF">SAMN04488058_10271</name>
</gene>
<dbReference type="AlphaFoldDB" id="A0A1H6U1N3"/>
<feature type="signal peptide" evidence="1">
    <location>
        <begin position="1"/>
        <end position="20"/>
    </location>
</feature>
<dbReference type="RefSeq" id="WP_092263283.1">
    <property type="nucleotide sequence ID" value="NZ_FNZA01000002.1"/>
</dbReference>